<dbReference type="EMBL" id="JAPDGR010005107">
    <property type="protein sequence ID" value="KAJ2966448.1"/>
    <property type="molecule type" value="Genomic_DNA"/>
</dbReference>
<dbReference type="Proteomes" id="UP001143856">
    <property type="component" value="Unassembled WGS sequence"/>
</dbReference>
<keyword evidence="2" id="KW-1185">Reference proteome</keyword>
<accession>A0ACC1MI95</accession>
<reference evidence="1" key="1">
    <citation type="submission" date="2022-10" db="EMBL/GenBank/DDBJ databases">
        <title>Genome Sequence of Xylaria curta.</title>
        <authorList>
            <person name="Buettner E."/>
        </authorList>
    </citation>
    <scope>NUCLEOTIDE SEQUENCE</scope>
    <source>
        <strain evidence="1">Babe10</strain>
    </source>
</reference>
<evidence type="ECO:0000313" key="2">
    <source>
        <dbReference type="Proteomes" id="UP001143856"/>
    </source>
</evidence>
<sequence>MVFLARSLPRCTRPISRGLPTTSAARFSSHARPAASLRGLTSRAASASLSNTSLFFTPPPTGAPASTRLLTTQREKVKVLAVLYDGGEHAKQQPDLLGTTENELGIRKWLEDQGHTLVTTSDKEGENSTFDKELVDAEVIITTPFHPGYLTAERLAKAKKLKLAVTAGIGSDHVDLNAANTTNGGITVAEVTGP</sequence>
<evidence type="ECO:0000313" key="1">
    <source>
        <dbReference type="EMBL" id="KAJ2966448.1"/>
    </source>
</evidence>
<protein>
    <submittedName>
        <fullName evidence="1">Uncharacterized protein</fullName>
    </submittedName>
</protein>
<comment type="caution">
    <text evidence="1">The sequence shown here is derived from an EMBL/GenBank/DDBJ whole genome shotgun (WGS) entry which is preliminary data.</text>
</comment>
<name>A0ACC1MI95_9PEZI</name>
<gene>
    <name evidence="1" type="ORF">NUW58_g10660</name>
</gene>
<organism evidence="1 2">
    <name type="scientific">Xylaria curta</name>
    <dbReference type="NCBI Taxonomy" id="42375"/>
    <lineage>
        <taxon>Eukaryota</taxon>
        <taxon>Fungi</taxon>
        <taxon>Dikarya</taxon>
        <taxon>Ascomycota</taxon>
        <taxon>Pezizomycotina</taxon>
        <taxon>Sordariomycetes</taxon>
        <taxon>Xylariomycetidae</taxon>
        <taxon>Xylariales</taxon>
        <taxon>Xylariaceae</taxon>
        <taxon>Xylaria</taxon>
    </lineage>
</organism>
<proteinExistence type="predicted"/>